<evidence type="ECO:0000256" key="2">
    <source>
        <dbReference type="ARBA" id="ARBA00023015"/>
    </source>
</evidence>
<name>A0AAN7KJ19_9MYRT</name>
<evidence type="ECO:0000259" key="7">
    <source>
        <dbReference type="PROSITE" id="PS50888"/>
    </source>
</evidence>
<organism evidence="8 9">
    <name type="scientific">Trapa incisa</name>
    <dbReference type="NCBI Taxonomy" id="236973"/>
    <lineage>
        <taxon>Eukaryota</taxon>
        <taxon>Viridiplantae</taxon>
        <taxon>Streptophyta</taxon>
        <taxon>Embryophyta</taxon>
        <taxon>Tracheophyta</taxon>
        <taxon>Spermatophyta</taxon>
        <taxon>Magnoliopsida</taxon>
        <taxon>eudicotyledons</taxon>
        <taxon>Gunneridae</taxon>
        <taxon>Pentapetalae</taxon>
        <taxon>rosids</taxon>
        <taxon>malvids</taxon>
        <taxon>Myrtales</taxon>
        <taxon>Lythraceae</taxon>
        <taxon>Trapa</taxon>
    </lineage>
</organism>
<dbReference type="GO" id="GO:0003677">
    <property type="term" value="F:DNA binding"/>
    <property type="evidence" value="ECO:0007669"/>
    <property type="project" value="UniProtKB-KW"/>
</dbReference>
<evidence type="ECO:0000256" key="6">
    <source>
        <dbReference type="SAM" id="MobiDB-lite"/>
    </source>
</evidence>
<comment type="subcellular location">
    <subcellularLocation>
        <location evidence="1">Nucleus</location>
    </subcellularLocation>
</comment>
<dbReference type="GO" id="GO:0003700">
    <property type="term" value="F:DNA-binding transcription factor activity"/>
    <property type="evidence" value="ECO:0007669"/>
    <property type="project" value="InterPro"/>
</dbReference>
<keyword evidence="5" id="KW-0539">Nucleus</keyword>
<dbReference type="PANTHER" id="PTHR46412">
    <property type="entry name" value="BES1-INTERACTING MYC-LIKE PROTEIN"/>
    <property type="match status" value="1"/>
</dbReference>
<dbReference type="Proteomes" id="UP001345219">
    <property type="component" value="Chromosome 11"/>
</dbReference>
<feature type="compositionally biased region" description="Polar residues" evidence="6">
    <location>
        <begin position="25"/>
        <end position="36"/>
    </location>
</feature>
<dbReference type="SMART" id="SM00353">
    <property type="entry name" value="HLH"/>
    <property type="match status" value="1"/>
</dbReference>
<dbReference type="PANTHER" id="PTHR46412:SF6">
    <property type="entry name" value="TRANSCRIPTION FACTOR BIM2"/>
    <property type="match status" value="1"/>
</dbReference>
<dbReference type="CDD" id="cd11453">
    <property type="entry name" value="bHLH_AtBIM_like"/>
    <property type="match status" value="1"/>
</dbReference>
<keyword evidence="9" id="KW-1185">Reference proteome</keyword>
<dbReference type="GO" id="GO:0046983">
    <property type="term" value="F:protein dimerization activity"/>
    <property type="evidence" value="ECO:0007669"/>
    <property type="project" value="InterPro"/>
</dbReference>
<evidence type="ECO:0000313" key="8">
    <source>
        <dbReference type="EMBL" id="KAK4763735.1"/>
    </source>
</evidence>
<dbReference type="InterPro" id="IPR044295">
    <property type="entry name" value="BIM1/2/3"/>
</dbReference>
<accession>A0AAN7KJ19</accession>
<dbReference type="GO" id="GO:0005634">
    <property type="term" value="C:nucleus"/>
    <property type="evidence" value="ECO:0007669"/>
    <property type="project" value="UniProtKB-SubCell"/>
</dbReference>
<keyword evidence="3" id="KW-0238">DNA-binding</keyword>
<keyword evidence="2" id="KW-0805">Transcription regulation</keyword>
<feature type="region of interest" description="Disordered" evidence="6">
    <location>
        <begin position="1"/>
        <end position="61"/>
    </location>
</feature>
<dbReference type="PROSITE" id="PS50888">
    <property type="entry name" value="BHLH"/>
    <property type="match status" value="1"/>
</dbReference>
<dbReference type="InterPro" id="IPR036638">
    <property type="entry name" value="HLH_DNA-bd_sf"/>
</dbReference>
<reference evidence="8 9" key="1">
    <citation type="journal article" date="2023" name="Hortic Res">
        <title>Pangenome of water caltrop reveals structural variations and asymmetric subgenome divergence after allopolyploidization.</title>
        <authorList>
            <person name="Zhang X."/>
            <person name="Chen Y."/>
            <person name="Wang L."/>
            <person name="Yuan Y."/>
            <person name="Fang M."/>
            <person name="Shi L."/>
            <person name="Lu R."/>
            <person name="Comes H.P."/>
            <person name="Ma Y."/>
            <person name="Chen Y."/>
            <person name="Huang G."/>
            <person name="Zhou Y."/>
            <person name="Zheng Z."/>
            <person name="Qiu Y."/>
        </authorList>
    </citation>
    <scope>NUCLEOTIDE SEQUENCE [LARGE SCALE GENOMIC DNA]</scope>
    <source>
        <tissue evidence="8">Roots</tissue>
    </source>
</reference>
<dbReference type="SUPFAM" id="SSF47459">
    <property type="entry name" value="HLH, helix-loop-helix DNA-binding domain"/>
    <property type="match status" value="1"/>
</dbReference>
<dbReference type="EMBL" id="JAXIOK010000008">
    <property type="protein sequence ID" value="KAK4763735.1"/>
    <property type="molecule type" value="Genomic_DNA"/>
</dbReference>
<evidence type="ECO:0000256" key="4">
    <source>
        <dbReference type="ARBA" id="ARBA00023163"/>
    </source>
</evidence>
<feature type="domain" description="BHLH" evidence="7">
    <location>
        <begin position="48"/>
        <end position="98"/>
    </location>
</feature>
<dbReference type="Gene3D" id="4.10.280.10">
    <property type="entry name" value="Helix-loop-helix DNA-binding domain"/>
    <property type="match status" value="1"/>
</dbReference>
<comment type="caution">
    <text evidence="8">The sequence shown here is derived from an EMBL/GenBank/DDBJ whole genome shotgun (WGS) entry which is preliminary data.</text>
</comment>
<evidence type="ECO:0000313" key="9">
    <source>
        <dbReference type="Proteomes" id="UP001345219"/>
    </source>
</evidence>
<gene>
    <name evidence="8" type="ORF">SAY87_013173</name>
</gene>
<evidence type="ECO:0000256" key="1">
    <source>
        <dbReference type="ARBA" id="ARBA00004123"/>
    </source>
</evidence>
<proteinExistence type="predicted"/>
<evidence type="ECO:0000256" key="3">
    <source>
        <dbReference type="ARBA" id="ARBA00023125"/>
    </source>
</evidence>
<protein>
    <recommendedName>
        <fullName evidence="7">BHLH domain-containing protein</fullName>
    </recommendedName>
</protein>
<evidence type="ECO:0000256" key="5">
    <source>
        <dbReference type="ARBA" id="ARBA00023242"/>
    </source>
</evidence>
<dbReference type="InterPro" id="IPR011598">
    <property type="entry name" value="bHLH_dom"/>
</dbReference>
<feature type="compositionally biased region" description="Low complexity" evidence="6">
    <location>
        <begin position="37"/>
        <end position="47"/>
    </location>
</feature>
<dbReference type="GO" id="GO:0006351">
    <property type="term" value="P:DNA-templated transcription"/>
    <property type="evidence" value="ECO:0007669"/>
    <property type="project" value="InterPro"/>
</dbReference>
<dbReference type="AlphaFoldDB" id="A0AAN7KJ19"/>
<keyword evidence="4" id="KW-0804">Transcription</keyword>
<dbReference type="FunFam" id="4.10.280.10:FF:000093">
    <property type="entry name" value="BHLH domain class transcription factor"/>
    <property type="match status" value="1"/>
</dbReference>
<sequence length="319" mass="35230">MKPKRGGQEYEEYEEGGINSKRDGPSSNTYNTVATGNTNDENNNKANAIRSKHSVTEQRRRSKINERFQMLRDLMPNSNPKRDTASFLLEVIDHVKYLQERVQKYESSYPGWSSEPTKLTPWRNSHWHSQTLAAQQQATRSGASPVSIFPGKFEENDASIAFNVLASTQNAMELEAGQEVTDKSSDLHVSAPTQNDGRIVHPIQRPAGLDLPTTADHFTESLPDQPEDLSIEGGTISISSIYSQGLLNTLTDALRTAGVDLSEARISVKIDLNKQSHVTGASNVEDKDHSFSSNLMGAHAMDATDGEEGSNQTQKRQKT</sequence>
<dbReference type="Pfam" id="PF00010">
    <property type="entry name" value="HLH"/>
    <property type="match status" value="1"/>
</dbReference>